<keyword evidence="2" id="KW-1185">Reference proteome</keyword>
<accession>W1PWA9</accession>
<name>W1PWA9_AMBTC</name>
<sequence length="101" mass="11396">MTKEAFMSPNSVYVKEMSLRLTSSFQQEPHEIFSKNEKIATKDQHGLSMQVCRAFESAKSQHVEATIWIPFRHKATRDFEATAVGANRSGPKVPVLLDIMA</sequence>
<dbReference type="Proteomes" id="UP000017836">
    <property type="component" value="Unassembled WGS sequence"/>
</dbReference>
<organism evidence="1 2">
    <name type="scientific">Amborella trichopoda</name>
    <dbReference type="NCBI Taxonomy" id="13333"/>
    <lineage>
        <taxon>Eukaryota</taxon>
        <taxon>Viridiplantae</taxon>
        <taxon>Streptophyta</taxon>
        <taxon>Embryophyta</taxon>
        <taxon>Tracheophyta</taxon>
        <taxon>Spermatophyta</taxon>
        <taxon>Magnoliopsida</taxon>
        <taxon>Amborellales</taxon>
        <taxon>Amborellaceae</taxon>
        <taxon>Amborella</taxon>
    </lineage>
</organism>
<evidence type="ECO:0000313" key="2">
    <source>
        <dbReference type="Proteomes" id="UP000017836"/>
    </source>
</evidence>
<reference evidence="2" key="1">
    <citation type="journal article" date="2013" name="Science">
        <title>The Amborella genome and the evolution of flowering plants.</title>
        <authorList>
            <consortium name="Amborella Genome Project"/>
        </authorList>
    </citation>
    <scope>NUCLEOTIDE SEQUENCE [LARGE SCALE GENOMIC DNA]</scope>
</reference>
<evidence type="ECO:0000313" key="1">
    <source>
        <dbReference type="EMBL" id="ERN12134.1"/>
    </source>
</evidence>
<dbReference type="EMBL" id="KI392634">
    <property type="protein sequence ID" value="ERN12134.1"/>
    <property type="molecule type" value="Genomic_DNA"/>
</dbReference>
<protein>
    <submittedName>
        <fullName evidence="1">Uncharacterized protein</fullName>
    </submittedName>
</protein>
<gene>
    <name evidence="1" type="ORF">AMTR_s00159p00082140</name>
</gene>
<dbReference type="HOGENOM" id="CLU_2295518_0_0_1"/>
<dbReference type="Gramene" id="ERN12134">
    <property type="protein sequence ID" value="ERN12134"/>
    <property type="gene ID" value="AMTR_s00159p00082140"/>
</dbReference>
<dbReference type="AlphaFoldDB" id="W1PWA9"/>
<proteinExistence type="predicted"/>